<dbReference type="AlphaFoldDB" id="A0AAD6MI24"/>
<evidence type="ECO:0000313" key="1">
    <source>
        <dbReference type="EMBL" id="KAJ6985961.1"/>
    </source>
</evidence>
<comment type="caution">
    <text evidence="1">The sequence shown here is derived from an EMBL/GenBank/DDBJ whole genome shotgun (WGS) entry which is preliminary data.</text>
</comment>
<gene>
    <name evidence="1" type="ORF">NC653_023783</name>
</gene>
<evidence type="ECO:0000313" key="2">
    <source>
        <dbReference type="Proteomes" id="UP001164929"/>
    </source>
</evidence>
<name>A0AAD6MI24_9ROSI</name>
<organism evidence="1 2">
    <name type="scientific">Populus alba x Populus x berolinensis</name>
    <dbReference type="NCBI Taxonomy" id="444605"/>
    <lineage>
        <taxon>Eukaryota</taxon>
        <taxon>Viridiplantae</taxon>
        <taxon>Streptophyta</taxon>
        <taxon>Embryophyta</taxon>
        <taxon>Tracheophyta</taxon>
        <taxon>Spermatophyta</taxon>
        <taxon>Magnoliopsida</taxon>
        <taxon>eudicotyledons</taxon>
        <taxon>Gunneridae</taxon>
        <taxon>Pentapetalae</taxon>
        <taxon>rosids</taxon>
        <taxon>fabids</taxon>
        <taxon>Malpighiales</taxon>
        <taxon>Salicaceae</taxon>
        <taxon>Saliceae</taxon>
        <taxon>Populus</taxon>
    </lineage>
</organism>
<reference evidence="1" key="1">
    <citation type="journal article" date="2023" name="Mol. Ecol. Resour.">
        <title>Chromosome-level genome assembly of a triploid poplar Populus alba 'Berolinensis'.</title>
        <authorList>
            <person name="Chen S."/>
            <person name="Yu Y."/>
            <person name="Wang X."/>
            <person name="Wang S."/>
            <person name="Zhang T."/>
            <person name="Zhou Y."/>
            <person name="He R."/>
            <person name="Meng N."/>
            <person name="Wang Y."/>
            <person name="Liu W."/>
            <person name="Liu Z."/>
            <person name="Liu J."/>
            <person name="Guo Q."/>
            <person name="Huang H."/>
            <person name="Sederoff R.R."/>
            <person name="Wang G."/>
            <person name="Qu G."/>
            <person name="Chen S."/>
        </authorList>
    </citation>
    <scope>NUCLEOTIDE SEQUENCE</scope>
    <source>
        <strain evidence="1">SC-2020</strain>
    </source>
</reference>
<accession>A0AAD6MI24</accession>
<keyword evidence="2" id="KW-1185">Reference proteome</keyword>
<proteinExistence type="predicted"/>
<dbReference type="EMBL" id="JAQIZT010000009">
    <property type="protein sequence ID" value="KAJ6985961.1"/>
    <property type="molecule type" value="Genomic_DNA"/>
</dbReference>
<dbReference type="Proteomes" id="UP001164929">
    <property type="component" value="Chromosome 9"/>
</dbReference>
<sequence>MDEGESPLQLREEKESTSYLKRERFLLTPKNLKRWKVSKNSIVSANQKEILDNLWNHSRAGTMAPFPLRQVEREFTRLNKGRSIVGQIANKARQEEDWCSYQPLYPWIEADISAYDENDQLPQTTYRDLIFRTYFRDYDLWFISYCHLQEGNVKAYLSLFGNEAAAEESKIKFIRQKRRESENQFCNSPPMFRKFARFLIQQNNGDSARIWVKIISASPLHNNKEWRNIADMRARKPEFFPSIHVIREEAPDKSQHWISKEDTGHGGLNPEIVSQSNIRMEGLDRIQQALSDYSYHYIWRDCGRFIFQALQGNNLQNSISDAIIAGELMPVKYSTQMESKAVQEEKDSA</sequence>
<protein>
    <submittedName>
        <fullName evidence="1">Uncharacterized protein</fullName>
    </submittedName>
</protein>